<dbReference type="PANTHER" id="PTHR13691">
    <property type="entry name" value="RIBOSOMAL PROTEIN L2"/>
    <property type="match status" value="1"/>
</dbReference>
<dbReference type="GO" id="GO:0016740">
    <property type="term" value="F:transferase activity"/>
    <property type="evidence" value="ECO:0007669"/>
    <property type="project" value="InterPro"/>
</dbReference>
<dbReference type="NCBIfam" id="TIGR01171">
    <property type="entry name" value="rplB_bact"/>
    <property type="match status" value="1"/>
</dbReference>
<name>A0A1F5E8Y5_9BACT</name>
<proteinExistence type="inferred from homology"/>
<dbReference type="Proteomes" id="UP000177006">
    <property type="component" value="Unassembled WGS sequence"/>
</dbReference>
<dbReference type="InterPro" id="IPR002171">
    <property type="entry name" value="Ribosomal_uL2"/>
</dbReference>
<dbReference type="PANTHER" id="PTHR13691:SF5">
    <property type="entry name" value="LARGE RIBOSOMAL SUBUNIT PROTEIN UL2M"/>
    <property type="match status" value="1"/>
</dbReference>
<evidence type="ECO:0000259" key="8">
    <source>
        <dbReference type="SMART" id="SM01383"/>
    </source>
</evidence>
<comment type="caution">
    <text evidence="9">The sequence shown here is derived from an EMBL/GenBank/DDBJ whole genome shotgun (WGS) entry which is preliminary data.</text>
</comment>
<reference evidence="9 10" key="1">
    <citation type="journal article" date="2016" name="Nat. Commun.">
        <title>Thousands of microbial genomes shed light on interconnected biogeochemical processes in an aquifer system.</title>
        <authorList>
            <person name="Anantharaman K."/>
            <person name="Brown C.T."/>
            <person name="Hug L.A."/>
            <person name="Sharon I."/>
            <person name="Castelle C.J."/>
            <person name="Probst A.J."/>
            <person name="Thomas B.C."/>
            <person name="Singh A."/>
            <person name="Wilkins M.J."/>
            <person name="Karaoz U."/>
            <person name="Brodie E.L."/>
            <person name="Williams K.H."/>
            <person name="Hubbard S.S."/>
            <person name="Banfield J.F."/>
        </authorList>
    </citation>
    <scope>NUCLEOTIDE SEQUENCE [LARGE SCALE GENOMIC DNA]</scope>
</reference>
<dbReference type="GO" id="GO:0003735">
    <property type="term" value="F:structural constituent of ribosome"/>
    <property type="evidence" value="ECO:0007669"/>
    <property type="project" value="InterPro"/>
</dbReference>
<dbReference type="Pfam" id="PF03947">
    <property type="entry name" value="Ribosomal_L2_C"/>
    <property type="match status" value="1"/>
</dbReference>
<dbReference type="InterPro" id="IPR008991">
    <property type="entry name" value="Translation_prot_SH3-like_sf"/>
</dbReference>
<dbReference type="GO" id="GO:0015934">
    <property type="term" value="C:large ribosomal subunit"/>
    <property type="evidence" value="ECO:0007669"/>
    <property type="project" value="InterPro"/>
</dbReference>
<keyword evidence="5" id="KW-0694">RNA-binding</keyword>
<dbReference type="InterPro" id="IPR022669">
    <property type="entry name" value="Ribosomal_uL2_C"/>
</dbReference>
<dbReference type="EMBL" id="MEZK01000004">
    <property type="protein sequence ID" value="OGD63825.1"/>
    <property type="molecule type" value="Genomic_DNA"/>
</dbReference>
<feature type="compositionally biased region" description="Basic residues" evidence="6">
    <location>
        <begin position="1"/>
        <end position="17"/>
    </location>
</feature>
<dbReference type="Pfam" id="PF00181">
    <property type="entry name" value="Ribosomal_L2_N"/>
    <property type="match status" value="1"/>
</dbReference>
<evidence type="ECO:0000256" key="3">
    <source>
        <dbReference type="ARBA" id="ARBA00023274"/>
    </source>
</evidence>
<evidence type="ECO:0000256" key="2">
    <source>
        <dbReference type="ARBA" id="ARBA00022980"/>
    </source>
</evidence>
<dbReference type="Gene3D" id="2.40.50.140">
    <property type="entry name" value="Nucleic acid-binding proteins"/>
    <property type="match status" value="1"/>
</dbReference>
<feature type="region of interest" description="Disordered" evidence="6">
    <location>
        <begin position="220"/>
        <end position="277"/>
    </location>
</feature>
<dbReference type="SMART" id="SM01382">
    <property type="entry name" value="Ribosomal_L2_C"/>
    <property type="match status" value="1"/>
</dbReference>
<dbReference type="SMART" id="SM01383">
    <property type="entry name" value="Ribosomal_L2"/>
    <property type="match status" value="1"/>
</dbReference>
<dbReference type="GO" id="GO:0006412">
    <property type="term" value="P:translation"/>
    <property type="evidence" value="ECO:0007669"/>
    <property type="project" value="UniProtKB-UniRule"/>
</dbReference>
<dbReference type="GO" id="GO:0019843">
    <property type="term" value="F:rRNA binding"/>
    <property type="evidence" value="ECO:0007669"/>
    <property type="project" value="UniProtKB-UniRule"/>
</dbReference>
<dbReference type="InterPro" id="IPR014726">
    <property type="entry name" value="Ribosomal_uL2_dom3"/>
</dbReference>
<keyword evidence="3 5" id="KW-0687">Ribonucleoprotein</keyword>
<evidence type="ECO:0000256" key="5">
    <source>
        <dbReference type="HAMAP-Rule" id="MF_01320"/>
    </source>
</evidence>
<dbReference type="HAMAP" id="MF_01320_B">
    <property type="entry name" value="Ribosomal_uL2_B"/>
    <property type="match status" value="1"/>
</dbReference>
<evidence type="ECO:0000313" key="9">
    <source>
        <dbReference type="EMBL" id="OGD63825.1"/>
    </source>
</evidence>
<comment type="function">
    <text evidence="5">One of the primary rRNA binding proteins. Required for association of the 30S and 50S subunits to form the 70S ribosome, for tRNA binding and peptide bond formation. It has been suggested to have peptidyltransferase activity; this is somewhat controversial. Makes several contacts with the 16S rRNA in the 70S ribosome.</text>
</comment>
<dbReference type="Gene3D" id="4.10.950.10">
    <property type="entry name" value="Ribosomal protein L2, domain 3"/>
    <property type="match status" value="1"/>
</dbReference>
<dbReference type="SUPFAM" id="SSF50249">
    <property type="entry name" value="Nucleic acid-binding proteins"/>
    <property type="match status" value="1"/>
</dbReference>
<accession>A0A1F5E8Y5</accession>
<gene>
    <name evidence="5" type="primary">rplB</name>
    <name evidence="9" type="ORF">A2160_06295</name>
</gene>
<dbReference type="InterPro" id="IPR022666">
    <property type="entry name" value="Ribosomal_uL2_RNA-bd_dom"/>
</dbReference>
<evidence type="ECO:0000256" key="4">
    <source>
        <dbReference type="ARBA" id="ARBA00035242"/>
    </source>
</evidence>
<evidence type="ECO:0000259" key="7">
    <source>
        <dbReference type="SMART" id="SM01382"/>
    </source>
</evidence>
<feature type="domain" description="Large ribosomal subunit protein uL2 C-terminal" evidence="7">
    <location>
        <begin position="124"/>
        <end position="253"/>
    </location>
</feature>
<dbReference type="PIRSF" id="PIRSF002158">
    <property type="entry name" value="Ribosomal_L2"/>
    <property type="match status" value="1"/>
</dbReference>
<dbReference type="STRING" id="1797457.A2160_06295"/>
<dbReference type="Gene3D" id="2.30.30.30">
    <property type="match status" value="1"/>
</dbReference>
<feature type="region of interest" description="Disordered" evidence="6">
    <location>
        <begin position="1"/>
        <end position="21"/>
    </location>
</feature>
<dbReference type="SUPFAM" id="SSF50104">
    <property type="entry name" value="Translation proteins SH3-like domain"/>
    <property type="match status" value="1"/>
</dbReference>
<keyword evidence="5" id="KW-0699">rRNA-binding</keyword>
<dbReference type="FunFam" id="2.30.30.30:FF:000001">
    <property type="entry name" value="50S ribosomal protein L2"/>
    <property type="match status" value="1"/>
</dbReference>
<protein>
    <recommendedName>
        <fullName evidence="4 5">Large ribosomal subunit protein uL2</fullName>
    </recommendedName>
</protein>
<organism evidence="9 10">
    <name type="scientific">Candidatus Beckwithbacteria bacterium RBG_13_42_9</name>
    <dbReference type="NCBI Taxonomy" id="1797457"/>
    <lineage>
        <taxon>Bacteria</taxon>
        <taxon>Candidatus Beckwithiibacteriota</taxon>
    </lineage>
</organism>
<sequence>MSIRRGKPVTPGSRHRTRMDYSGLAKKPSIKRMRRILSKHSGRNSSGRVTVRHQGGRQKRFLRLLDFRRDKRGIIARVEALEYDPNRTANIALLVYGDGEKRYILAPDGLKKGDKLVASDKAEPKIGNALPLAKIPVGVPIHNLEMRPGKGGQIIRSAGVAAIIQAKENDFANVLLPSTEIRRIPLTCYATIGQVSNQEWKNISLGKAGRKRHMGIRPSVRGVAQNPNSHPHGGGEGRSGIGMPSPKSPWGKPTLGKKTRKDRRYSTKYIISKRKRK</sequence>
<dbReference type="InterPro" id="IPR005880">
    <property type="entry name" value="Ribosomal_uL2_bac/org-type"/>
</dbReference>
<dbReference type="FunFam" id="4.10.950.10:FF:000001">
    <property type="entry name" value="50S ribosomal protein L2"/>
    <property type="match status" value="1"/>
</dbReference>
<evidence type="ECO:0000256" key="1">
    <source>
        <dbReference type="ARBA" id="ARBA00005636"/>
    </source>
</evidence>
<dbReference type="InterPro" id="IPR012340">
    <property type="entry name" value="NA-bd_OB-fold"/>
</dbReference>
<dbReference type="InterPro" id="IPR014722">
    <property type="entry name" value="Rib_uL2_dom2"/>
</dbReference>
<comment type="subunit">
    <text evidence="5">Part of the 50S ribosomal subunit. Forms a bridge to the 30S subunit in the 70S ribosome.</text>
</comment>
<keyword evidence="2 5" id="KW-0689">Ribosomal protein</keyword>
<feature type="domain" description="Large ribosomal subunit protein uL2 RNA-binding" evidence="8">
    <location>
        <begin position="42"/>
        <end position="118"/>
    </location>
</feature>
<evidence type="ECO:0000313" key="10">
    <source>
        <dbReference type="Proteomes" id="UP000177006"/>
    </source>
</evidence>
<comment type="similarity">
    <text evidence="1 5">Belongs to the universal ribosomal protein uL2 family.</text>
</comment>
<dbReference type="AlphaFoldDB" id="A0A1F5E8Y5"/>
<evidence type="ECO:0000256" key="6">
    <source>
        <dbReference type="SAM" id="MobiDB-lite"/>
    </source>
</evidence>